<gene>
    <name evidence="7" type="ORF">BEN51_03475</name>
</gene>
<dbReference type="GO" id="GO:0006865">
    <property type="term" value="P:amino acid transport"/>
    <property type="evidence" value="ECO:0007669"/>
    <property type="project" value="UniProtKB-KW"/>
</dbReference>
<evidence type="ECO:0000256" key="4">
    <source>
        <dbReference type="ARBA" id="ARBA00022970"/>
    </source>
</evidence>
<accession>A0A343JAL2</accession>
<dbReference type="CDD" id="cd06347">
    <property type="entry name" value="PBP1_ABC_LivK_ligand_binding-like"/>
    <property type="match status" value="1"/>
</dbReference>
<keyword evidence="8" id="KW-1185">Reference proteome</keyword>
<evidence type="ECO:0000313" key="8">
    <source>
        <dbReference type="Proteomes" id="UP000264883"/>
    </source>
</evidence>
<evidence type="ECO:0000256" key="1">
    <source>
        <dbReference type="ARBA" id="ARBA00010062"/>
    </source>
</evidence>
<dbReference type="PRINTS" id="PR00337">
    <property type="entry name" value="LEUILEVALBP"/>
</dbReference>
<dbReference type="RefSeq" id="WP_119864709.1">
    <property type="nucleotide sequence ID" value="NZ_CP016786.1"/>
</dbReference>
<dbReference type="Proteomes" id="UP000264883">
    <property type="component" value="Chromosome"/>
</dbReference>
<dbReference type="OrthoDB" id="9783240at2"/>
<feature type="signal peptide" evidence="5">
    <location>
        <begin position="1"/>
        <end position="25"/>
    </location>
</feature>
<dbReference type="KEGG" id="cia:BEN51_03475"/>
<dbReference type="AlphaFoldDB" id="A0A343JAL2"/>
<dbReference type="Gene3D" id="3.40.50.2300">
    <property type="match status" value="2"/>
</dbReference>
<keyword evidence="4" id="KW-0029">Amino-acid transport</keyword>
<evidence type="ECO:0000256" key="2">
    <source>
        <dbReference type="ARBA" id="ARBA00022448"/>
    </source>
</evidence>
<dbReference type="Pfam" id="PF13458">
    <property type="entry name" value="Peripla_BP_6"/>
    <property type="match status" value="1"/>
</dbReference>
<evidence type="ECO:0000313" key="7">
    <source>
        <dbReference type="EMBL" id="ASW42570.1"/>
    </source>
</evidence>
<comment type="similarity">
    <text evidence="1">Belongs to the leucine-binding protein family.</text>
</comment>
<dbReference type="InterPro" id="IPR051010">
    <property type="entry name" value="BCAA_transport"/>
</dbReference>
<dbReference type="InterPro" id="IPR000709">
    <property type="entry name" value="Leu_Ile_Val-bd"/>
</dbReference>
<dbReference type="EMBL" id="CP016786">
    <property type="protein sequence ID" value="ASW42570.1"/>
    <property type="molecule type" value="Genomic_DNA"/>
</dbReference>
<evidence type="ECO:0000259" key="6">
    <source>
        <dbReference type="Pfam" id="PF13458"/>
    </source>
</evidence>
<evidence type="ECO:0000256" key="3">
    <source>
        <dbReference type="ARBA" id="ARBA00022729"/>
    </source>
</evidence>
<sequence length="381" mass="40199">MNKKLLCGVLSLTLGLALLTGCSSSGKGNDDVIKIGGLGPLTGDAATYGQSVKNGAQLYVDEINNAGGINGKKVELIFEDDQADPNSSTQAFNKLVNNDKVLGLVGPTTSGAALAVAPNATSQKVPMITPSGTEPTITVKGGEYVFRGCFIDSFQGEMLAKYAKESLGKTKAAVLYNSGSDYSKGIADAFKAKFEALGGTITDYSSYNDGDTDFNAQLTSIKSNNPDVLVLPDYYNVVSLIAKQARDNGISAQFLGGDGWESEELATIGGDAVNGALYLNHYYSEDEAEQVQSFVKAYKEKYNAAPDAFAALAYDSTKILLDAIAASGDYSPEKIIEAMKSTDLDNVTGKITFDENRSAVKSATIIKVDGDKKVLVDKVNP</sequence>
<dbReference type="PROSITE" id="PS51257">
    <property type="entry name" value="PROKAR_LIPOPROTEIN"/>
    <property type="match status" value="1"/>
</dbReference>
<name>A0A343JAL2_9CLOT</name>
<protein>
    <submittedName>
        <fullName evidence="7">Ethanolamine utilization protein EutJ</fullName>
    </submittedName>
</protein>
<feature type="domain" description="Leucine-binding protein" evidence="6">
    <location>
        <begin position="33"/>
        <end position="371"/>
    </location>
</feature>
<evidence type="ECO:0000256" key="5">
    <source>
        <dbReference type="SAM" id="SignalP"/>
    </source>
</evidence>
<dbReference type="InterPro" id="IPR028082">
    <property type="entry name" value="Peripla_BP_I"/>
</dbReference>
<keyword evidence="3 5" id="KW-0732">Signal</keyword>
<dbReference type="PANTHER" id="PTHR30483:SF6">
    <property type="entry name" value="PERIPLASMIC BINDING PROTEIN OF ABC TRANSPORTER FOR NATURAL AMINO ACIDS"/>
    <property type="match status" value="1"/>
</dbReference>
<dbReference type="PANTHER" id="PTHR30483">
    <property type="entry name" value="LEUCINE-SPECIFIC-BINDING PROTEIN"/>
    <property type="match status" value="1"/>
</dbReference>
<dbReference type="SUPFAM" id="SSF53822">
    <property type="entry name" value="Periplasmic binding protein-like I"/>
    <property type="match status" value="1"/>
</dbReference>
<keyword evidence="2" id="KW-0813">Transport</keyword>
<proteinExistence type="inferred from homology"/>
<reference evidence="7 8" key="1">
    <citation type="submission" date="2016-08" db="EMBL/GenBank/DDBJ databases">
        <title>Complete Genome Sequence Of The Indigo Reducing Clostridium isatidis DSM15098.</title>
        <authorList>
            <person name="Little G.T."/>
            <person name="Minton N.P."/>
        </authorList>
    </citation>
    <scope>NUCLEOTIDE SEQUENCE [LARGE SCALE GENOMIC DNA]</scope>
    <source>
        <strain evidence="7 8">DSM 15098</strain>
    </source>
</reference>
<feature type="chain" id="PRO_5017037795" evidence="5">
    <location>
        <begin position="26"/>
        <end position="381"/>
    </location>
</feature>
<organism evidence="7 8">
    <name type="scientific">Clostridium isatidis</name>
    <dbReference type="NCBI Taxonomy" id="182773"/>
    <lineage>
        <taxon>Bacteria</taxon>
        <taxon>Bacillati</taxon>
        <taxon>Bacillota</taxon>
        <taxon>Clostridia</taxon>
        <taxon>Eubacteriales</taxon>
        <taxon>Clostridiaceae</taxon>
        <taxon>Clostridium</taxon>
    </lineage>
</organism>
<dbReference type="InterPro" id="IPR028081">
    <property type="entry name" value="Leu-bd"/>
</dbReference>